<reference evidence="2 3" key="1">
    <citation type="journal article" date="2015" name="Nat. Commun.">
        <title>Outbred genome sequencing and CRISPR/Cas9 gene editing in butterflies.</title>
        <authorList>
            <person name="Li X."/>
            <person name="Fan D."/>
            <person name="Zhang W."/>
            <person name="Liu G."/>
            <person name="Zhang L."/>
            <person name="Zhao L."/>
            <person name="Fang X."/>
            <person name="Chen L."/>
            <person name="Dong Y."/>
            <person name="Chen Y."/>
            <person name="Ding Y."/>
            <person name="Zhao R."/>
            <person name="Feng M."/>
            <person name="Zhu Y."/>
            <person name="Feng Y."/>
            <person name="Jiang X."/>
            <person name="Zhu D."/>
            <person name="Xiang H."/>
            <person name="Feng X."/>
            <person name="Li S."/>
            <person name="Wang J."/>
            <person name="Zhang G."/>
            <person name="Kronforst M.R."/>
            <person name="Wang W."/>
        </authorList>
    </citation>
    <scope>NUCLEOTIDE SEQUENCE [LARGE SCALE GENOMIC DNA]</scope>
    <source>
        <strain evidence="2">Ya'a_city_454_Px</strain>
        <tissue evidence="2">Whole body</tissue>
    </source>
</reference>
<protein>
    <submittedName>
        <fullName evidence="2">Uncharacterized protein</fullName>
    </submittedName>
</protein>
<evidence type="ECO:0000313" key="2">
    <source>
        <dbReference type="EMBL" id="KPJ02063.1"/>
    </source>
</evidence>
<keyword evidence="1" id="KW-1133">Transmembrane helix</keyword>
<evidence type="ECO:0000313" key="3">
    <source>
        <dbReference type="Proteomes" id="UP000053268"/>
    </source>
</evidence>
<accession>A0A0N1I4X8</accession>
<name>A0A0N1I4X8_PAPXU</name>
<evidence type="ECO:0000256" key="1">
    <source>
        <dbReference type="SAM" id="Phobius"/>
    </source>
</evidence>
<sequence>MTTFYLETRIIACQMAGAILEGSLRSLGSGCYFIIVTGLGGHRALRSLRWTLHGVTGLKGPREGTSAWAVTHYAFSIPIQGCPRGPNLGLIGGVGIAAGLTGAGLGMGVVLAGTLAVGILLPHAGFRILGGVGIAVGLTGAGLAMGAVDVLLTDTLAVGLLLPHAGVRLRNGRGTRGYASRGNITAPCGISSVRFPRGLERWEFVG</sequence>
<organism evidence="2 3">
    <name type="scientific">Papilio xuthus</name>
    <name type="common">Asian swallowtail butterfly</name>
    <dbReference type="NCBI Taxonomy" id="66420"/>
    <lineage>
        <taxon>Eukaryota</taxon>
        <taxon>Metazoa</taxon>
        <taxon>Ecdysozoa</taxon>
        <taxon>Arthropoda</taxon>
        <taxon>Hexapoda</taxon>
        <taxon>Insecta</taxon>
        <taxon>Pterygota</taxon>
        <taxon>Neoptera</taxon>
        <taxon>Endopterygota</taxon>
        <taxon>Lepidoptera</taxon>
        <taxon>Glossata</taxon>
        <taxon>Ditrysia</taxon>
        <taxon>Papilionoidea</taxon>
        <taxon>Papilionidae</taxon>
        <taxon>Papilioninae</taxon>
        <taxon>Papilio</taxon>
    </lineage>
</organism>
<feature type="transmembrane region" description="Helical" evidence="1">
    <location>
        <begin position="128"/>
        <end position="152"/>
    </location>
</feature>
<feature type="transmembrane region" description="Helical" evidence="1">
    <location>
        <begin position="96"/>
        <end position="121"/>
    </location>
</feature>
<dbReference type="Proteomes" id="UP000053268">
    <property type="component" value="Unassembled WGS sequence"/>
</dbReference>
<keyword evidence="1" id="KW-0472">Membrane</keyword>
<dbReference type="AlphaFoldDB" id="A0A0N1I4X8"/>
<proteinExistence type="predicted"/>
<gene>
    <name evidence="2" type="ORF">RR46_00788</name>
</gene>
<keyword evidence="1" id="KW-0812">Transmembrane</keyword>
<keyword evidence="3" id="KW-1185">Reference proteome</keyword>
<dbReference type="EMBL" id="KQ459265">
    <property type="protein sequence ID" value="KPJ02063.1"/>
    <property type="molecule type" value="Genomic_DNA"/>
</dbReference>